<dbReference type="Gene3D" id="3.30.420.40">
    <property type="match status" value="1"/>
</dbReference>
<dbReference type="Pfam" id="PF02541">
    <property type="entry name" value="Ppx-GppA"/>
    <property type="match status" value="1"/>
</dbReference>
<dbReference type="InterPro" id="IPR003695">
    <property type="entry name" value="Ppx_GppA_N"/>
</dbReference>
<gene>
    <name evidence="2" type="ORF">EFK50_17965</name>
</gene>
<keyword evidence="3" id="KW-1185">Reference proteome</keyword>
<accession>A0A3N0CD67</accession>
<dbReference type="Proteomes" id="UP000267128">
    <property type="component" value="Unassembled WGS sequence"/>
</dbReference>
<dbReference type="InterPro" id="IPR050273">
    <property type="entry name" value="GppA/Ppx_hydrolase"/>
</dbReference>
<sequence>MSTRVAAFDCGTNSLRLLIADLDAATGAVVEHVREMRIVRLGQDVDRTGRIAEESMQRAYGALDEYAMLIAEYQPDVTRFCATSAARDAENAADFTAAVLDRIGVLPEVIDGDAEARASYDGATRALLGGQPPYLVLDIGGGSTELVLGTADGVVTAAQSLDIGSVRLTERHLRSDPPTADEIAAVRADIDAALDGCRVDPMLAGTVVGVAGTVTTVAAGVLDLPAYDRSRVHGAVLDVDGVRGTIDALVAMTVAERRALGYLHPGRADVIGAGALILERVLLRTAVGTVTVSESDILDGIAWSCVA</sequence>
<protein>
    <submittedName>
        <fullName evidence="2">Ppx/GppA family phosphatase</fullName>
    </submittedName>
</protein>
<proteinExistence type="predicted"/>
<dbReference type="AlphaFoldDB" id="A0A3N0CD67"/>
<evidence type="ECO:0000259" key="1">
    <source>
        <dbReference type="Pfam" id="PF02541"/>
    </source>
</evidence>
<comment type="caution">
    <text evidence="2">The sequence shown here is derived from an EMBL/GenBank/DDBJ whole genome shotgun (WGS) entry which is preliminary data.</text>
</comment>
<dbReference type="SUPFAM" id="SSF53067">
    <property type="entry name" value="Actin-like ATPase domain"/>
    <property type="match status" value="2"/>
</dbReference>
<dbReference type="PANTHER" id="PTHR30005:SF13">
    <property type="entry name" value="EXOPOLYPHOSPHATASE 2"/>
    <property type="match status" value="1"/>
</dbReference>
<dbReference type="Gene3D" id="3.30.420.150">
    <property type="entry name" value="Exopolyphosphatase. Domain 2"/>
    <property type="match status" value="1"/>
</dbReference>
<reference evidence="2 3" key="1">
    <citation type="submission" date="2018-11" db="EMBL/GenBank/DDBJ databases">
        <authorList>
            <person name="Li F."/>
        </authorList>
    </citation>
    <scope>NUCLEOTIDE SEQUENCE [LARGE SCALE GENOMIC DNA]</scope>
    <source>
        <strain evidence="2 3">Gsoil 097</strain>
    </source>
</reference>
<evidence type="ECO:0000313" key="2">
    <source>
        <dbReference type="EMBL" id="RNL61397.1"/>
    </source>
</evidence>
<dbReference type="OrthoDB" id="9793035at2"/>
<dbReference type="InterPro" id="IPR043129">
    <property type="entry name" value="ATPase_NBD"/>
</dbReference>
<dbReference type="EMBL" id="RJSE01000008">
    <property type="protein sequence ID" value="RNL61397.1"/>
    <property type="molecule type" value="Genomic_DNA"/>
</dbReference>
<organism evidence="2 3">
    <name type="scientific">Nocardioides marmoriginsengisoli</name>
    <dbReference type="NCBI Taxonomy" id="661483"/>
    <lineage>
        <taxon>Bacteria</taxon>
        <taxon>Bacillati</taxon>
        <taxon>Actinomycetota</taxon>
        <taxon>Actinomycetes</taxon>
        <taxon>Propionibacteriales</taxon>
        <taxon>Nocardioidaceae</taxon>
        <taxon>Nocardioides</taxon>
    </lineage>
</organism>
<evidence type="ECO:0000313" key="3">
    <source>
        <dbReference type="Proteomes" id="UP000267128"/>
    </source>
</evidence>
<name>A0A3N0CD67_9ACTN</name>
<feature type="domain" description="Ppx/GppA phosphatase N-terminal" evidence="1">
    <location>
        <begin position="33"/>
        <end position="295"/>
    </location>
</feature>
<dbReference type="RefSeq" id="WP_123229109.1">
    <property type="nucleotide sequence ID" value="NZ_RJSE01000008.1"/>
</dbReference>
<dbReference type="CDD" id="cd24054">
    <property type="entry name" value="ASKHA_NBD_AaPPX-GppA_MtPPX2-like"/>
    <property type="match status" value="1"/>
</dbReference>
<dbReference type="GO" id="GO:0016462">
    <property type="term" value="F:pyrophosphatase activity"/>
    <property type="evidence" value="ECO:0007669"/>
    <property type="project" value="TreeGrafter"/>
</dbReference>
<dbReference type="PANTHER" id="PTHR30005">
    <property type="entry name" value="EXOPOLYPHOSPHATASE"/>
    <property type="match status" value="1"/>
</dbReference>